<organism evidence="1">
    <name type="scientific">Anguilla anguilla</name>
    <name type="common">European freshwater eel</name>
    <name type="synonym">Muraena anguilla</name>
    <dbReference type="NCBI Taxonomy" id="7936"/>
    <lineage>
        <taxon>Eukaryota</taxon>
        <taxon>Metazoa</taxon>
        <taxon>Chordata</taxon>
        <taxon>Craniata</taxon>
        <taxon>Vertebrata</taxon>
        <taxon>Euteleostomi</taxon>
        <taxon>Actinopterygii</taxon>
        <taxon>Neopterygii</taxon>
        <taxon>Teleostei</taxon>
        <taxon>Anguilliformes</taxon>
        <taxon>Anguillidae</taxon>
        <taxon>Anguilla</taxon>
    </lineage>
</organism>
<sequence length="73" mass="8418">MQCCHKHTHSPLPVSEYTSQRIKWHTTETTLNYTLPRRDYSLTRTDTLNPLLNPLYGSFQQHTAVFAVSDVLG</sequence>
<accession>A0A0E9WU96</accession>
<dbReference type="AlphaFoldDB" id="A0A0E9WU96"/>
<reference evidence="1" key="1">
    <citation type="submission" date="2014-11" db="EMBL/GenBank/DDBJ databases">
        <authorList>
            <person name="Amaro Gonzalez C."/>
        </authorList>
    </citation>
    <scope>NUCLEOTIDE SEQUENCE</scope>
</reference>
<evidence type="ECO:0000313" key="1">
    <source>
        <dbReference type="EMBL" id="JAH93979.1"/>
    </source>
</evidence>
<proteinExistence type="predicted"/>
<protein>
    <submittedName>
        <fullName evidence="1">Uncharacterized protein</fullName>
    </submittedName>
</protein>
<name>A0A0E9WU96_ANGAN</name>
<dbReference type="EMBL" id="GBXM01014598">
    <property type="protein sequence ID" value="JAH93979.1"/>
    <property type="molecule type" value="Transcribed_RNA"/>
</dbReference>
<reference evidence="1" key="2">
    <citation type="journal article" date="2015" name="Fish Shellfish Immunol.">
        <title>Early steps in the European eel (Anguilla anguilla)-Vibrio vulnificus interaction in the gills: Role of the RtxA13 toxin.</title>
        <authorList>
            <person name="Callol A."/>
            <person name="Pajuelo D."/>
            <person name="Ebbesson L."/>
            <person name="Teles M."/>
            <person name="MacKenzie S."/>
            <person name="Amaro C."/>
        </authorList>
    </citation>
    <scope>NUCLEOTIDE SEQUENCE</scope>
</reference>